<keyword evidence="2" id="KW-1133">Transmembrane helix</keyword>
<feature type="compositionally biased region" description="Basic and acidic residues" evidence="1">
    <location>
        <begin position="443"/>
        <end position="454"/>
    </location>
</feature>
<dbReference type="GeneID" id="303203296"/>
<keyword evidence="2" id="KW-0812">Transmembrane</keyword>
<feature type="transmembrane region" description="Helical" evidence="2">
    <location>
        <begin position="131"/>
        <end position="154"/>
    </location>
</feature>
<feature type="transmembrane region" description="Helical" evidence="2">
    <location>
        <begin position="101"/>
        <end position="125"/>
    </location>
</feature>
<feature type="compositionally biased region" description="Basic and acidic residues" evidence="1">
    <location>
        <begin position="413"/>
        <end position="427"/>
    </location>
</feature>
<feature type="transmembrane region" description="Helical" evidence="2">
    <location>
        <begin position="387"/>
        <end position="407"/>
    </location>
</feature>
<comment type="caution">
    <text evidence="3">The sequence shown here is derived from an EMBL/GenBank/DDBJ whole genome shotgun (WGS) entry which is preliminary data.</text>
</comment>
<evidence type="ECO:0000256" key="1">
    <source>
        <dbReference type="SAM" id="MobiDB-lite"/>
    </source>
</evidence>
<feature type="transmembrane region" description="Helical" evidence="2">
    <location>
        <begin position="12"/>
        <end position="37"/>
    </location>
</feature>
<feature type="transmembrane region" description="Helical" evidence="2">
    <location>
        <begin position="286"/>
        <end position="309"/>
    </location>
</feature>
<dbReference type="RefSeq" id="WP_026502908.1">
    <property type="nucleotide sequence ID" value="NZ_JGYQ01000002.1"/>
</dbReference>
<dbReference type="EMBL" id="JGYQ01000002">
    <property type="protein sequence ID" value="KFI49193.1"/>
    <property type="molecule type" value="Genomic_DNA"/>
</dbReference>
<name>A0A086ZRP3_9BIFI</name>
<evidence type="ECO:0000313" key="3">
    <source>
        <dbReference type="EMBL" id="KFI49193.1"/>
    </source>
</evidence>
<evidence type="ECO:0000313" key="4">
    <source>
        <dbReference type="Proteomes" id="UP000029093"/>
    </source>
</evidence>
<dbReference type="Pfam" id="PF19877">
    <property type="entry name" value="DUF6350"/>
    <property type="match status" value="1"/>
</dbReference>
<dbReference type="Proteomes" id="UP000029093">
    <property type="component" value="Unassembled WGS sequence"/>
</dbReference>
<feature type="transmembrane region" description="Helical" evidence="2">
    <location>
        <begin position="221"/>
        <end position="243"/>
    </location>
</feature>
<dbReference type="InterPro" id="IPR045931">
    <property type="entry name" value="DUF6350"/>
</dbReference>
<dbReference type="AlphaFoldDB" id="A0A086ZRP3"/>
<dbReference type="OrthoDB" id="3742900at2"/>
<organism evidence="3 4">
    <name type="scientific">Bifidobacterium boum</name>
    <dbReference type="NCBI Taxonomy" id="78343"/>
    <lineage>
        <taxon>Bacteria</taxon>
        <taxon>Bacillati</taxon>
        <taxon>Actinomycetota</taxon>
        <taxon>Actinomycetes</taxon>
        <taxon>Bifidobacteriales</taxon>
        <taxon>Bifidobacteriaceae</taxon>
        <taxon>Bifidobacterium</taxon>
    </lineage>
</organism>
<keyword evidence="2" id="KW-0472">Membrane</keyword>
<reference evidence="3 4" key="1">
    <citation type="submission" date="2014-03" db="EMBL/GenBank/DDBJ databases">
        <title>Genomics of Bifidobacteria.</title>
        <authorList>
            <person name="Ventura M."/>
            <person name="Milani C."/>
            <person name="Lugli G.A."/>
        </authorList>
    </citation>
    <scope>NUCLEOTIDE SEQUENCE [LARGE SCALE GENOMIC DNA]</scope>
    <source>
        <strain evidence="3 4">LMG 10736</strain>
    </source>
</reference>
<sequence length="454" mass="48920">MNKRVVSFFKGVAFAAASMALYVLALWLVITLLLLVVSMEEGATNLTGYAVPLTQAMVLLAQGVGFRAGAVTLSIIPLGLTLLLIWLLSAIARKRSLPVPAYFGGLLVWLVMNAAFTYGVSVSLLDDTIHVLLKTGMVFTAAYLIGTIPASQAWHTVSQFFHERMTPGLRRTWTLGLTLAGTLLAVYMVAAGIDLVVWIVYGYDAVQRVFELDAMGTGSRILTSICTLAWLPNLCLWSLSWMFGAGFHIGDVAHFTLWTDHSDGLPGIPVFAIFPQALTNDGLRTVLISLPLIIAVVCATAFMLSPTGFAIRAPHAQDDRQTLMRKAVDFAYPLGACSIAGVLVSLASSCMFAVSNGSLGRHRLAHVGVDVVSSTRAVAQPTMTGLFAVWAAVIVFDTAIYGLRLGWMRLRPAKESREPSAQDDGKTMDVQPTPRVVNSAPITKEEQDDNKSAD</sequence>
<feature type="transmembrane region" description="Helical" evidence="2">
    <location>
        <begin position="66"/>
        <end position="89"/>
    </location>
</feature>
<gene>
    <name evidence="3" type="ORF">BBOU_0056</name>
</gene>
<protein>
    <submittedName>
        <fullName evidence="3">Uncharacterized protein</fullName>
    </submittedName>
</protein>
<feature type="region of interest" description="Disordered" evidence="1">
    <location>
        <begin position="413"/>
        <end position="454"/>
    </location>
</feature>
<evidence type="ECO:0000256" key="2">
    <source>
        <dbReference type="SAM" id="Phobius"/>
    </source>
</evidence>
<feature type="transmembrane region" description="Helical" evidence="2">
    <location>
        <begin position="175"/>
        <end position="201"/>
    </location>
</feature>
<proteinExistence type="predicted"/>
<feature type="transmembrane region" description="Helical" evidence="2">
    <location>
        <begin position="330"/>
        <end position="354"/>
    </location>
</feature>
<keyword evidence="4" id="KW-1185">Reference proteome</keyword>
<accession>A0A086ZRP3</accession>